<dbReference type="EMBL" id="FO082278">
    <property type="protein sequence ID" value="CCO14707.1"/>
    <property type="molecule type" value="Genomic_DNA"/>
</dbReference>
<dbReference type="PANTHER" id="PTHR13471:SF0">
    <property type="entry name" value="NUCLEAR EXOSOME REGULATOR NRDE2"/>
    <property type="match status" value="1"/>
</dbReference>
<evidence type="ECO:0000313" key="6">
    <source>
        <dbReference type="Proteomes" id="UP000198341"/>
    </source>
</evidence>
<dbReference type="InterPro" id="IPR011990">
    <property type="entry name" value="TPR-like_helical_dom_sf"/>
</dbReference>
<name>K8EA64_9CHLO</name>
<dbReference type="Pfam" id="PF08424">
    <property type="entry name" value="NRDE-2"/>
    <property type="match status" value="1"/>
</dbReference>
<sequence>MKKFSSFKKKKKKEEEEDKERLDDDSESPRVVVSGTEEDSSSSSDEDREFEEESKGEEEQLKKKRKREKKKSKKKKEKRKKLKSDAEKIAEMEEKYGRDMAKDERAFDDRSYVRNFGEDDRKTFGVEGGAMTFFSDTRPDSGNLAFGKPAANEKVKFKREEDWNGGEALGPKATTTTTTTTLEKLEKENGKDGEEGGGGEEEIFIPLLRDDYVDVNTNYNISHGNRNTDDEDKRRMIQKLTQTVFGATKGTIEDIYKLNDKALLESVDVLLKSTTNESEQLRELTKIHNALTRREPRNVKRWIAFINHQDNFLARSKKRSERERIKEKTIAICERALEWNPNDARLHACLLKCSQECESKDQTKERWVLTLRKLPTSVVLWYDYVEFVKHATSFAEFNCEDVVQAYEDALRTLTKEFRKLSSQRNTSSSCRRQILSRDIGNMFLELVQFEAKSGRARKAFRRVQAHLEFRGFGMPQKHIGDNSRLLREFEKFWKSKKPRLLDSVNDDGEIKSWWMDEKNGSTANDDSWEKTRVQEEEEEEEEGKSSPPESSKVKAREPSVKKEVEVDLGNKESDGDDSSDDDIDEDALAAEFAAEFDSAVNAAVDENTLREWSRAESAKMRSYRKDVNNDDNDDEEDFGSITAGLCNMFCDSNLADINTQFIEQCFALFGLHSLFGALIGNPDAAIARLFRNENASEDDQRREDGLFPFVPREEVLRSVRVLATSSSLACMAPFAYAAVKLERELNGPEVALAWVKSLLSGPEYRNNLHLYTECAYLTRCTKIKQGDTKKKKKKFVDPAQKIVETTIQNASRIQDGDTRETVRGLCRLVKESALYLLRYDSPKNTNIARYILALARAHVMSSKGGSFDESVPANASAENLRSLAQEAIKVLMEESSSTQLEDSLKTYHREVLEFKSDMRVCAILLRLFCASSSAEQTRIDIFRDLRNLSNFALEKTCSDLLRDVIPYLSESGELAITVTDGYKEIVNALFHDVPSSQLAVSSMFKAETFESKLKLKLALGLARELCFSRAREESRNDDATQDGTSDSSRSALVITTLLPTPPFLTQIWLAQVKACGDDDKARRKIFERAIRSHESVERCPLLWQTYFNSEVHNTEYARSVFLRGIRSIPYDKKFWLDGIAWNEGFSPSERANWIDMLKKKGVVAETDLYEAKLIAATKQH</sequence>
<proteinExistence type="inferred from homology"/>
<comment type="subcellular location">
    <subcellularLocation>
        <location evidence="1">Nucleus</location>
    </subcellularLocation>
</comment>
<feature type="compositionally biased region" description="Acidic residues" evidence="4">
    <location>
        <begin position="15"/>
        <end position="26"/>
    </location>
</feature>
<dbReference type="RefSeq" id="XP_007515828.1">
    <property type="nucleotide sequence ID" value="XM_007515766.1"/>
</dbReference>
<dbReference type="GeneID" id="19017989"/>
<evidence type="ECO:0000256" key="1">
    <source>
        <dbReference type="ARBA" id="ARBA00004123"/>
    </source>
</evidence>
<dbReference type="InterPro" id="IPR013633">
    <property type="entry name" value="NRDE-2"/>
</dbReference>
<keyword evidence="3" id="KW-0539">Nucleus</keyword>
<dbReference type="PANTHER" id="PTHR13471">
    <property type="entry name" value="TETRATRICOPEPTIDE-LIKE HELICAL"/>
    <property type="match status" value="1"/>
</dbReference>
<organism evidence="5 6">
    <name type="scientific">Bathycoccus prasinos</name>
    <dbReference type="NCBI Taxonomy" id="41875"/>
    <lineage>
        <taxon>Eukaryota</taxon>
        <taxon>Viridiplantae</taxon>
        <taxon>Chlorophyta</taxon>
        <taxon>Mamiellophyceae</taxon>
        <taxon>Mamiellales</taxon>
        <taxon>Bathycoccaceae</taxon>
        <taxon>Bathycoccus</taxon>
    </lineage>
</organism>
<dbReference type="GO" id="GO:0031048">
    <property type="term" value="P:regulatory ncRNA-mediated heterochromatin formation"/>
    <property type="evidence" value="ECO:0007669"/>
    <property type="project" value="TreeGrafter"/>
</dbReference>
<dbReference type="AlphaFoldDB" id="K8EA64"/>
<dbReference type="eggNOG" id="KOG1972">
    <property type="taxonomic scope" value="Eukaryota"/>
</dbReference>
<dbReference type="KEGG" id="bpg:Bathy01g02540"/>
<dbReference type="SUPFAM" id="SSF48452">
    <property type="entry name" value="TPR-like"/>
    <property type="match status" value="1"/>
</dbReference>
<feature type="compositionally biased region" description="Basic residues" evidence="4">
    <location>
        <begin position="62"/>
        <end position="82"/>
    </location>
</feature>
<feature type="compositionally biased region" description="Basic and acidic residues" evidence="4">
    <location>
        <begin position="83"/>
        <end position="99"/>
    </location>
</feature>
<keyword evidence="6" id="KW-1185">Reference proteome</keyword>
<evidence type="ECO:0000256" key="2">
    <source>
        <dbReference type="ARBA" id="ARBA00009265"/>
    </source>
</evidence>
<dbReference type="GO" id="GO:0071013">
    <property type="term" value="C:catalytic step 2 spliceosome"/>
    <property type="evidence" value="ECO:0007669"/>
    <property type="project" value="TreeGrafter"/>
</dbReference>
<dbReference type="OrthoDB" id="297219at2759"/>
<feature type="region of interest" description="Disordered" evidence="4">
    <location>
        <begin position="515"/>
        <end position="583"/>
    </location>
</feature>
<feature type="compositionally biased region" description="Basic and acidic residues" evidence="4">
    <location>
        <begin position="551"/>
        <end position="573"/>
    </location>
</feature>
<feature type="compositionally biased region" description="Basic residues" evidence="4">
    <location>
        <begin position="1"/>
        <end position="12"/>
    </location>
</feature>
<evidence type="ECO:0000256" key="4">
    <source>
        <dbReference type="SAM" id="MobiDB-lite"/>
    </source>
</evidence>
<comment type="similarity">
    <text evidence="2">Belongs to the NRDE2 family.</text>
</comment>
<evidence type="ECO:0000256" key="3">
    <source>
        <dbReference type="ARBA" id="ARBA00023242"/>
    </source>
</evidence>
<dbReference type="GO" id="GO:1902369">
    <property type="term" value="P:negative regulation of RNA catabolic process"/>
    <property type="evidence" value="ECO:0007669"/>
    <property type="project" value="TreeGrafter"/>
</dbReference>
<reference evidence="5 6" key="1">
    <citation type="submission" date="2011-10" db="EMBL/GenBank/DDBJ databases">
        <authorList>
            <person name="Genoscope - CEA"/>
        </authorList>
    </citation>
    <scope>NUCLEOTIDE SEQUENCE [LARGE SCALE GENOMIC DNA]</scope>
    <source>
        <strain evidence="5 6">RCC 1105</strain>
    </source>
</reference>
<feature type="region of interest" description="Disordered" evidence="4">
    <location>
        <begin position="1"/>
        <end position="99"/>
    </location>
</feature>
<evidence type="ECO:0000313" key="5">
    <source>
        <dbReference type="EMBL" id="CCO14707.1"/>
    </source>
</evidence>
<dbReference type="Gene3D" id="1.25.40.10">
    <property type="entry name" value="Tetratricopeptide repeat domain"/>
    <property type="match status" value="2"/>
</dbReference>
<gene>
    <name evidence="5" type="ORF">Bathy01g02540</name>
</gene>
<feature type="compositionally biased region" description="Acidic residues" evidence="4">
    <location>
        <begin position="36"/>
        <end position="56"/>
    </location>
</feature>
<feature type="compositionally biased region" description="Acidic residues" evidence="4">
    <location>
        <begin position="574"/>
        <end position="583"/>
    </location>
</feature>
<dbReference type="Proteomes" id="UP000198341">
    <property type="component" value="Chromosome 1"/>
</dbReference>
<protein>
    <submittedName>
        <fullName evidence="5">Uncharacterized protein</fullName>
    </submittedName>
</protein>
<dbReference type="STRING" id="41875.K8EA64"/>
<accession>K8EA64</accession>